<dbReference type="AlphaFoldDB" id="A0A081L7V6"/>
<dbReference type="SUPFAM" id="SSF110997">
    <property type="entry name" value="Sporulation related repeat"/>
    <property type="match status" value="1"/>
</dbReference>
<dbReference type="Pfam" id="PF01520">
    <property type="entry name" value="Amidase_3"/>
    <property type="match status" value="1"/>
</dbReference>
<protein>
    <submittedName>
        <fullName evidence="3">N-acetylmuramoyl-L-alanine amidase</fullName>
    </submittedName>
</protein>
<gene>
    <name evidence="3" type="ORF">BA70_09480</name>
</gene>
<dbReference type="Gene3D" id="3.30.70.1070">
    <property type="entry name" value="Sporulation related repeat"/>
    <property type="match status" value="1"/>
</dbReference>
<dbReference type="InterPro" id="IPR007730">
    <property type="entry name" value="SPOR-like_dom"/>
</dbReference>
<dbReference type="Pfam" id="PF05036">
    <property type="entry name" value="SPOR"/>
    <property type="match status" value="1"/>
</dbReference>
<dbReference type="RefSeq" id="WP_034324185.1">
    <property type="nucleotide sequence ID" value="NZ_JOTP01000025.1"/>
</dbReference>
<keyword evidence="4" id="KW-1185">Reference proteome</keyword>
<dbReference type="SMART" id="SM00646">
    <property type="entry name" value="Ami_3"/>
    <property type="match status" value="1"/>
</dbReference>
<dbReference type="InterPro" id="IPR002508">
    <property type="entry name" value="MurNAc-LAA_cat"/>
</dbReference>
<dbReference type="GO" id="GO:0008745">
    <property type="term" value="F:N-acetylmuramoyl-L-alanine amidase activity"/>
    <property type="evidence" value="ECO:0007669"/>
    <property type="project" value="InterPro"/>
</dbReference>
<organism evidence="3 4">
    <name type="scientific">Bacillus zhangzhouensis</name>
    <dbReference type="NCBI Taxonomy" id="1178540"/>
    <lineage>
        <taxon>Bacteria</taxon>
        <taxon>Bacillati</taxon>
        <taxon>Bacillota</taxon>
        <taxon>Bacilli</taxon>
        <taxon>Bacillales</taxon>
        <taxon>Bacillaceae</taxon>
        <taxon>Bacillus</taxon>
    </lineage>
</organism>
<dbReference type="SUPFAM" id="SSF53187">
    <property type="entry name" value="Zn-dependent exopeptidases"/>
    <property type="match status" value="1"/>
</dbReference>
<dbReference type="InterPro" id="IPR050695">
    <property type="entry name" value="N-acetylmuramoyl_amidase_3"/>
</dbReference>
<evidence type="ECO:0000313" key="4">
    <source>
        <dbReference type="Proteomes" id="UP000028091"/>
    </source>
</evidence>
<dbReference type="InterPro" id="IPR036680">
    <property type="entry name" value="SPOR-like_sf"/>
</dbReference>
<dbReference type="PANTHER" id="PTHR30404">
    <property type="entry name" value="N-ACETYLMURAMOYL-L-ALANINE AMIDASE"/>
    <property type="match status" value="1"/>
</dbReference>
<keyword evidence="1" id="KW-0378">Hydrolase</keyword>
<evidence type="ECO:0000313" key="3">
    <source>
        <dbReference type="EMBL" id="KEP25332.1"/>
    </source>
</evidence>
<name>A0A081L7V6_9BACI</name>
<dbReference type="OrthoDB" id="9763643at2"/>
<proteinExistence type="predicted"/>
<dbReference type="PROSITE" id="PS51724">
    <property type="entry name" value="SPOR"/>
    <property type="match status" value="1"/>
</dbReference>
<dbReference type="GO" id="GO:0042834">
    <property type="term" value="F:peptidoglycan binding"/>
    <property type="evidence" value="ECO:0007669"/>
    <property type="project" value="InterPro"/>
</dbReference>
<dbReference type="Gene3D" id="3.40.630.40">
    <property type="entry name" value="Zn-dependent exopeptidases"/>
    <property type="match status" value="1"/>
</dbReference>
<comment type="caution">
    <text evidence="3">The sequence shown here is derived from an EMBL/GenBank/DDBJ whole genome shotgun (WGS) entry which is preliminary data.</text>
</comment>
<dbReference type="Proteomes" id="UP000028091">
    <property type="component" value="Unassembled WGS sequence"/>
</dbReference>
<dbReference type="GO" id="GO:0030288">
    <property type="term" value="C:outer membrane-bounded periplasmic space"/>
    <property type="evidence" value="ECO:0007669"/>
    <property type="project" value="TreeGrafter"/>
</dbReference>
<evidence type="ECO:0000259" key="2">
    <source>
        <dbReference type="PROSITE" id="PS51724"/>
    </source>
</evidence>
<sequence>MVKIFIDPGHGGTDSGAAANGLLEKNITLQIALLLRDILISEYDGVSVRLSRSIDQSVTLSQRTNAANSWGADYFVSIHINAGGGTGFESYVYPGISAPTTTYRNALHDEIVRSVDFADRGKKTANFHVLRETSMSAILTENGFIDTTADANKLRNASFLQGIARAHANGLEKAFQLKKKAGNLYKVQAGAFKVKANADELAATLRSKGFEALVVLEGGMFRVQAGAFRSKQNADDLVVRLKQVGHDAFVFQ</sequence>
<feature type="domain" description="SPOR" evidence="2">
    <location>
        <begin position="179"/>
        <end position="252"/>
    </location>
</feature>
<dbReference type="PANTHER" id="PTHR30404:SF0">
    <property type="entry name" value="N-ACETYLMURAMOYL-L-ALANINE AMIDASE AMIC"/>
    <property type="match status" value="1"/>
</dbReference>
<dbReference type="eggNOG" id="COG0860">
    <property type="taxonomic scope" value="Bacteria"/>
</dbReference>
<accession>A0A081L7V6</accession>
<reference evidence="3 4" key="1">
    <citation type="submission" date="2012-09" db="EMBL/GenBank/DDBJ databases">
        <title>Genome Sequence of Bacillus sp. DW5-4.</title>
        <authorList>
            <person name="Lai Q."/>
            <person name="Liu Y."/>
            <person name="Shao Z."/>
        </authorList>
    </citation>
    <scope>NUCLEOTIDE SEQUENCE [LARGE SCALE GENOMIC DNA]</scope>
    <source>
        <strain evidence="3 4">DW5-4</strain>
    </source>
</reference>
<dbReference type="GO" id="GO:0009253">
    <property type="term" value="P:peptidoglycan catabolic process"/>
    <property type="evidence" value="ECO:0007669"/>
    <property type="project" value="InterPro"/>
</dbReference>
<evidence type="ECO:0000256" key="1">
    <source>
        <dbReference type="ARBA" id="ARBA00022801"/>
    </source>
</evidence>
<dbReference type="EMBL" id="JOTP01000025">
    <property type="protein sequence ID" value="KEP25332.1"/>
    <property type="molecule type" value="Genomic_DNA"/>
</dbReference>
<dbReference type="CDD" id="cd02696">
    <property type="entry name" value="MurNAc-LAA"/>
    <property type="match status" value="1"/>
</dbReference>